<protein>
    <recommendedName>
        <fullName evidence="4">HTH psq-type domain-containing protein</fullName>
    </recommendedName>
</protein>
<feature type="compositionally biased region" description="Polar residues" evidence="1">
    <location>
        <begin position="205"/>
        <end position="215"/>
    </location>
</feature>
<dbReference type="EMBL" id="CAWYQH010000046">
    <property type="protein sequence ID" value="CAK8677498.1"/>
    <property type="molecule type" value="Genomic_DNA"/>
</dbReference>
<accession>A0ABP0FCR2</accession>
<proteinExistence type="predicted"/>
<reference evidence="2 3" key="1">
    <citation type="submission" date="2024-02" db="EMBL/GenBank/DDBJ databases">
        <authorList>
            <person name="Daric V."/>
            <person name="Darras S."/>
        </authorList>
    </citation>
    <scope>NUCLEOTIDE SEQUENCE [LARGE SCALE GENOMIC DNA]</scope>
</reference>
<feature type="region of interest" description="Disordered" evidence="1">
    <location>
        <begin position="190"/>
        <end position="215"/>
    </location>
</feature>
<evidence type="ECO:0000313" key="3">
    <source>
        <dbReference type="Proteomes" id="UP001642483"/>
    </source>
</evidence>
<name>A0ABP0FCR2_CLALP</name>
<dbReference type="Proteomes" id="UP001642483">
    <property type="component" value="Unassembled WGS sequence"/>
</dbReference>
<evidence type="ECO:0008006" key="4">
    <source>
        <dbReference type="Google" id="ProtNLM"/>
    </source>
</evidence>
<gene>
    <name evidence="2" type="ORF">CVLEPA_LOCUS6874</name>
</gene>
<evidence type="ECO:0000313" key="2">
    <source>
        <dbReference type="EMBL" id="CAK8677498.1"/>
    </source>
</evidence>
<sequence length="229" mass="24877">MPSHLTKRKTKYTKDDLKSALRELSGETSSSEGANRKVTFKAVSEKYGIPITTLHRISDETAVEYSQTIPSQGFSSGSENPIISVAAIQTSPPDDNVQPVISSEKNMHHVTPNDRSEAAFSADICNDVSKSSPSVTSATTQGYFSSLLKLPDQNLSDDLLNDLVYSCDPIAPVGDEENIFDGSFETYPVSTSASRERENVDIAGPSTSFNPNTVTAETPTKQFLRHCLH</sequence>
<evidence type="ECO:0000256" key="1">
    <source>
        <dbReference type="SAM" id="MobiDB-lite"/>
    </source>
</evidence>
<comment type="caution">
    <text evidence="2">The sequence shown here is derived from an EMBL/GenBank/DDBJ whole genome shotgun (WGS) entry which is preliminary data.</text>
</comment>
<organism evidence="2 3">
    <name type="scientific">Clavelina lepadiformis</name>
    <name type="common">Light-bulb sea squirt</name>
    <name type="synonym">Ascidia lepadiformis</name>
    <dbReference type="NCBI Taxonomy" id="159417"/>
    <lineage>
        <taxon>Eukaryota</taxon>
        <taxon>Metazoa</taxon>
        <taxon>Chordata</taxon>
        <taxon>Tunicata</taxon>
        <taxon>Ascidiacea</taxon>
        <taxon>Aplousobranchia</taxon>
        <taxon>Clavelinidae</taxon>
        <taxon>Clavelina</taxon>
    </lineage>
</organism>
<keyword evidence="3" id="KW-1185">Reference proteome</keyword>